<sequence>MNSPLPHSAVAQPPAFSSPDFRKALGQFATGVTIVTALNAQHEPVGVTVSSFNSVSLHPPLVLWSMANSAASLPVFMACTHYAVHVLGAEQKDLALQFASKGIDRWAGVVHAPGHSGVPLLAGAVAHFECFNRSRYQEGDHVIFIGEVEHCSHRNEAAPLIYHDGRMK</sequence>
<dbReference type="KEGG" id="aant:HUK68_18835"/>
<dbReference type="Proteomes" id="UP000509579">
    <property type="component" value="Chromosome"/>
</dbReference>
<gene>
    <name evidence="4" type="ORF">HUK68_18835</name>
</gene>
<feature type="domain" description="Flavin reductase like" evidence="3">
    <location>
        <begin position="25"/>
        <end position="168"/>
    </location>
</feature>
<evidence type="ECO:0000256" key="2">
    <source>
        <dbReference type="ARBA" id="ARBA00023002"/>
    </source>
</evidence>
<dbReference type="AlphaFoldDB" id="A0A6N1X5W8"/>
<dbReference type="PANTHER" id="PTHR30466">
    <property type="entry name" value="FLAVIN REDUCTASE"/>
    <property type="match status" value="1"/>
</dbReference>
<dbReference type="SUPFAM" id="SSF50475">
    <property type="entry name" value="FMN-binding split barrel"/>
    <property type="match status" value="1"/>
</dbReference>
<dbReference type="GO" id="GO:0042602">
    <property type="term" value="F:riboflavin reductase (NADPH) activity"/>
    <property type="evidence" value="ECO:0007669"/>
    <property type="project" value="TreeGrafter"/>
</dbReference>
<evidence type="ECO:0000313" key="4">
    <source>
        <dbReference type="EMBL" id="QKV54784.1"/>
    </source>
</evidence>
<name>A0A6N1X5W8_9BURK</name>
<dbReference type="PANTHER" id="PTHR30466:SF11">
    <property type="entry name" value="FLAVIN-DEPENDENT MONOOXYGENASE, REDUCTASE SUBUNIT HSAB"/>
    <property type="match status" value="1"/>
</dbReference>
<evidence type="ECO:0000259" key="3">
    <source>
        <dbReference type="SMART" id="SM00903"/>
    </source>
</evidence>
<evidence type="ECO:0000313" key="5">
    <source>
        <dbReference type="Proteomes" id="UP000509579"/>
    </source>
</evidence>
<dbReference type="RefSeq" id="WP_175505581.1">
    <property type="nucleotide sequence ID" value="NZ_CP054840.1"/>
</dbReference>
<dbReference type="Gene3D" id="2.30.110.10">
    <property type="entry name" value="Electron Transport, Fmn-binding Protein, Chain A"/>
    <property type="match status" value="1"/>
</dbReference>
<organism evidence="4 5">
    <name type="scientific">Comamonas antarctica</name>
    <dbReference type="NCBI Taxonomy" id="2743470"/>
    <lineage>
        <taxon>Bacteria</taxon>
        <taxon>Pseudomonadati</taxon>
        <taxon>Pseudomonadota</taxon>
        <taxon>Betaproteobacteria</taxon>
        <taxon>Burkholderiales</taxon>
        <taxon>Comamonadaceae</taxon>
        <taxon>Comamonas</taxon>
    </lineage>
</organism>
<evidence type="ECO:0000256" key="1">
    <source>
        <dbReference type="ARBA" id="ARBA00008898"/>
    </source>
</evidence>
<dbReference type="InterPro" id="IPR050268">
    <property type="entry name" value="NADH-dep_flavin_reductase"/>
</dbReference>
<dbReference type="EMBL" id="CP054840">
    <property type="protein sequence ID" value="QKV54784.1"/>
    <property type="molecule type" value="Genomic_DNA"/>
</dbReference>
<dbReference type="InterPro" id="IPR002563">
    <property type="entry name" value="Flavin_Rdtase-like_dom"/>
</dbReference>
<accession>A0A6N1X5W8</accession>
<keyword evidence="5" id="KW-1185">Reference proteome</keyword>
<keyword evidence="2" id="KW-0560">Oxidoreductase</keyword>
<dbReference type="InterPro" id="IPR012349">
    <property type="entry name" value="Split_barrel_FMN-bd"/>
</dbReference>
<reference evidence="4 5" key="1">
    <citation type="submission" date="2020-06" db="EMBL/GenBank/DDBJ databases">
        <title>Acidovorax antarctica sp. nov., isolated from Corinth ice sheet soil, Antarctic Fields Peninsula.</title>
        <authorList>
            <person name="Xu Q."/>
            <person name="Peng F."/>
        </authorList>
    </citation>
    <scope>NUCLEOTIDE SEQUENCE [LARGE SCALE GENOMIC DNA]</scope>
    <source>
        <strain evidence="4 5">16-35-5</strain>
    </source>
</reference>
<dbReference type="Pfam" id="PF01613">
    <property type="entry name" value="Flavin_Reduct"/>
    <property type="match status" value="1"/>
</dbReference>
<proteinExistence type="inferred from homology"/>
<protein>
    <submittedName>
        <fullName evidence="4">Flavin reductase family protein</fullName>
    </submittedName>
</protein>
<dbReference type="GO" id="GO:0010181">
    <property type="term" value="F:FMN binding"/>
    <property type="evidence" value="ECO:0007669"/>
    <property type="project" value="InterPro"/>
</dbReference>
<dbReference type="SMART" id="SM00903">
    <property type="entry name" value="Flavin_Reduct"/>
    <property type="match status" value="1"/>
</dbReference>
<comment type="similarity">
    <text evidence="1">Belongs to the non-flavoprotein flavin reductase family.</text>
</comment>